<sequence length="119" mass="13094">MVVLNGVGEKIASRTCPKVLLLNGLNDNETRGFSASSFVTAITEALNRTHGKGRNRLQNAPKDYIDTVFMPGQGLARVDGRVLEHQQIFHMTVNSAPIFDPGLLINELARVARPALRER</sequence>
<dbReference type="AlphaFoldDB" id="A0A7N0VJZ5"/>
<evidence type="ECO:0000313" key="2">
    <source>
        <dbReference type="Proteomes" id="UP000594263"/>
    </source>
</evidence>
<dbReference type="PANTHER" id="PTHR31240">
    <property type="entry name" value="MATERNAL EFFECT EMBRYO ARREST 18"/>
    <property type="match status" value="1"/>
</dbReference>
<accession>A0A7N0VJZ5</accession>
<dbReference type="Proteomes" id="UP000594263">
    <property type="component" value="Unplaced"/>
</dbReference>
<dbReference type="PANTHER" id="PTHR31240:SF0">
    <property type="entry name" value="MATERNAL EFFECT EMBRYO ARREST 18"/>
    <property type="match status" value="1"/>
</dbReference>
<protein>
    <submittedName>
        <fullName evidence="1">Uncharacterized protein</fullName>
    </submittedName>
</protein>
<evidence type="ECO:0000313" key="1">
    <source>
        <dbReference type="EnsemblPlants" id="Kaladp0964s0010.1.v1.1"/>
    </source>
</evidence>
<name>A0A7N0VJZ5_KALFE</name>
<dbReference type="SUPFAM" id="SSF142338">
    <property type="entry name" value="CofD-like"/>
    <property type="match status" value="1"/>
</dbReference>
<dbReference type="Gene3D" id="3.40.50.10680">
    <property type="entry name" value="CofD-like domains"/>
    <property type="match status" value="1"/>
</dbReference>
<proteinExistence type="predicted"/>
<dbReference type="InterPro" id="IPR038136">
    <property type="entry name" value="CofD-like_dom_sf"/>
</dbReference>
<reference evidence="1" key="1">
    <citation type="submission" date="2021-01" db="UniProtKB">
        <authorList>
            <consortium name="EnsemblPlants"/>
        </authorList>
    </citation>
    <scope>IDENTIFICATION</scope>
</reference>
<organism evidence="1 2">
    <name type="scientific">Kalanchoe fedtschenkoi</name>
    <name type="common">Lavender scallops</name>
    <name type="synonym">South American air plant</name>
    <dbReference type="NCBI Taxonomy" id="63787"/>
    <lineage>
        <taxon>Eukaryota</taxon>
        <taxon>Viridiplantae</taxon>
        <taxon>Streptophyta</taxon>
        <taxon>Embryophyta</taxon>
        <taxon>Tracheophyta</taxon>
        <taxon>Spermatophyta</taxon>
        <taxon>Magnoliopsida</taxon>
        <taxon>eudicotyledons</taxon>
        <taxon>Gunneridae</taxon>
        <taxon>Pentapetalae</taxon>
        <taxon>Saxifragales</taxon>
        <taxon>Crassulaceae</taxon>
        <taxon>Kalanchoe</taxon>
    </lineage>
</organism>
<dbReference type="EnsemblPlants" id="Kaladp0964s0010.1.v1.1">
    <property type="protein sequence ID" value="Kaladp0964s0010.1.v1.1"/>
    <property type="gene ID" value="Kaladp0964s0010.v1.1"/>
</dbReference>
<dbReference type="Gramene" id="Kaladp0964s0010.1.v1.1">
    <property type="protein sequence ID" value="Kaladp0964s0010.1.v1.1"/>
    <property type="gene ID" value="Kaladp0964s0010.v1.1"/>
</dbReference>
<keyword evidence="2" id="KW-1185">Reference proteome</keyword>